<evidence type="ECO:0000313" key="1">
    <source>
        <dbReference type="EMBL" id="VAV98526.1"/>
    </source>
</evidence>
<reference evidence="1" key="1">
    <citation type="submission" date="2018-06" db="EMBL/GenBank/DDBJ databases">
        <authorList>
            <person name="Zhirakovskaya E."/>
        </authorList>
    </citation>
    <scope>NUCLEOTIDE SEQUENCE</scope>
</reference>
<dbReference type="AlphaFoldDB" id="A0A3B0SC51"/>
<protein>
    <recommendedName>
        <fullName evidence="2">YkgJ family cysteine cluster protein</fullName>
    </recommendedName>
</protein>
<dbReference type="Pfam" id="PF03692">
    <property type="entry name" value="CxxCxxCC"/>
    <property type="match status" value="1"/>
</dbReference>
<evidence type="ECO:0008006" key="2">
    <source>
        <dbReference type="Google" id="ProtNLM"/>
    </source>
</evidence>
<sequence length="129" mass="15233">MSKPEAKTTYDCFDCPGYCCSYPVIVLTKRDLTRLAKHLDLDAATVEKRFTRKAHGYKRIMRRKPDAHFARICHFFDLDERRCTIYNGRPAICRSFPGTKACGYYDFLKFERIGQEDKEYISTTWHDED</sequence>
<dbReference type="PANTHER" id="PTHR35866">
    <property type="entry name" value="PUTATIVE-RELATED"/>
    <property type="match status" value="1"/>
</dbReference>
<accession>A0A3B0SC51</accession>
<name>A0A3B0SC51_9ZZZZ</name>
<organism evidence="1">
    <name type="scientific">hydrothermal vent metagenome</name>
    <dbReference type="NCBI Taxonomy" id="652676"/>
    <lineage>
        <taxon>unclassified sequences</taxon>
        <taxon>metagenomes</taxon>
        <taxon>ecological metagenomes</taxon>
    </lineage>
</organism>
<dbReference type="EMBL" id="UOEC01000153">
    <property type="protein sequence ID" value="VAV98526.1"/>
    <property type="molecule type" value="Genomic_DNA"/>
</dbReference>
<dbReference type="InterPro" id="IPR005358">
    <property type="entry name" value="Puta_zinc/iron-chelating_dom"/>
</dbReference>
<gene>
    <name evidence="1" type="ORF">MNBD_ALPHA08-616</name>
</gene>
<proteinExistence type="predicted"/>
<dbReference type="PANTHER" id="PTHR35866:SF1">
    <property type="entry name" value="YKGJ FAMILY CYSTEINE CLUSTER PROTEIN"/>
    <property type="match status" value="1"/>
</dbReference>